<evidence type="ECO:0000313" key="2">
    <source>
        <dbReference type="Proteomes" id="UP000308508"/>
    </source>
</evidence>
<accession>A0A5R9PJA1</accession>
<keyword evidence="2" id="KW-1185">Reference proteome</keyword>
<proteinExistence type="predicted"/>
<dbReference type="PROSITE" id="PS51257">
    <property type="entry name" value="PROKAR_LIPOPROTEIN"/>
    <property type="match status" value="1"/>
</dbReference>
<dbReference type="Proteomes" id="UP000308508">
    <property type="component" value="Unassembled WGS sequence"/>
</dbReference>
<dbReference type="EMBL" id="SROY01000001">
    <property type="protein sequence ID" value="TLX22690.1"/>
    <property type="molecule type" value="Genomic_DNA"/>
</dbReference>
<reference evidence="1 2" key="1">
    <citation type="submission" date="2019-04" db="EMBL/GenBank/DDBJ databases">
        <authorList>
            <person name="Grouzdev D.S."/>
            <person name="Nazina T.N."/>
        </authorList>
    </citation>
    <scope>NUCLEOTIDE SEQUENCE [LARGE SCALE GENOMIC DNA]</scope>
    <source>
        <strain evidence="1 2">SHC 3-19</strain>
    </source>
</reference>
<sequence>MAIRTPLVIAFLVLCACAPVSRPARPAQHPVSEISVVTSSNASSSVHAPIRPRISVEQAWLGLRELIRNSSSTRDITLKRVEEALRVEFTKEGDDYVFQERISPGWSHHLSIAAHQDGSISELEYSLDAEDITQYSNAQPVCIIDVDRISADLRAMGFGSVRVESKQQSGTVFGYDFFREGMTISIGSQDESGDPEGNSGRACLRNLTIS</sequence>
<dbReference type="AlphaFoldDB" id="A0A5R9PJA1"/>
<organism evidence="1 2">
    <name type="scientific">Thermomonas fusca</name>
    <dbReference type="NCBI Taxonomy" id="215690"/>
    <lineage>
        <taxon>Bacteria</taxon>
        <taxon>Pseudomonadati</taxon>
        <taxon>Pseudomonadota</taxon>
        <taxon>Gammaproteobacteria</taxon>
        <taxon>Lysobacterales</taxon>
        <taxon>Lysobacteraceae</taxon>
        <taxon>Thermomonas</taxon>
    </lineage>
</organism>
<protein>
    <submittedName>
        <fullName evidence="1">Uncharacterized protein</fullName>
    </submittedName>
</protein>
<name>A0A5R9PJA1_9GAMM</name>
<comment type="caution">
    <text evidence="1">The sequence shown here is derived from an EMBL/GenBank/DDBJ whole genome shotgun (WGS) entry which is preliminary data.</text>
</comment>
<gene>
    <name evidence="1" type="ORF">E5S66_01270</name>
</gene>
<evidence type="ECO:0000313" key="1">
    <source>
        <dbReference type="EMBL" id="TLX22690.1"/>
    </source>
</evidence>
<dbReference type="RefSeq" id="WP_138346835.1">
    <property type="nucleotide sequence ID" value="NZ_SROY01000001.1"/>
</dbReference>